<evidence type="ECO:0000313" key="2">
    <source>
        <dbReference type="Proteomes" id="UP000789920"/>
    </source>
</evidence>
<gene>
    <name evidence="1" type="ORF">RPERSI_LOCUS36231</name>
</gene>
<proteinExistence type="predicted"/>
<feature type="non-terminal residue" evidence="1">
    <location>
        <position position="1"/>
    </location>
</feature>
<protein>
    <submittedName>
        <fullName evidence="1">36986_t:CDS:1</fullName>
    </submittedName>
</protein>
<comment type="caution">
    <text evidence="1">The sequence shown here is derived from an EMBL/GenBank/DDBJ whole genome shotgun (WGS) entry which is preliminary data.</text>
</comment>
<accession>A0ACA9SWW7</accession>
<dbReference type="EMBL" id="CAJVQC010172318">
    <property type="protein sequence ID" value="CAG8850729.1"/>
    <property type="molecule type" value="Genomic_DNA"/>
</dbReference>
<keyword evidence="2" id="KW-1185">Reference proteome</keyword>
<organism evidence="1 2">
    <name type="scientific">Racocetra persica</name>
    <dbReference type="NCBI Taxonomy" id="160502"/>
    <lineage>
        <taxon>Eukaryota</taxon>
        <taxon>Fungi</taxon>
        <taxon>Fungi incertae sedis</taxon>
        <taxon>Mucoromycota</taxon>
        <taxon>Glomeromycotina</taxon>
        <taxon>Glomeromycetes</taxon>
        <taxon>Diversisporales</taxon>
        <taxon>Gigasporaceae</taxon>
        <taxon>Racocetra</taxon>
    </lineage>
</organism>
<evidence type="ECO:0000313" key="1">
    <source>
        <dbReference type="EMBL" id="CAG8850729.1"/>
    </source>
</evidence>
<feature type="non-terminal residue" evidence="1">
    <location>
        <position position="125"/>
    </location>
</feature>
<sequence>TIYGVAKNVSLISVKACNASGFCDTSAVISALSFIGKQHIKGPNKNTVINMSFGFINLTVCNHAVIEVGKKGIHVVTSAGNLAEDACELSPASVPNAITVAATNSKDDNILSFSNFGKCVNIFAP</sequence>
<name>A0ACA9SWW7_9GLOM</name>
<reference evidence="1" key="1">
    <citation type="submission" date="2021-06" db="EMBL/GenBank/DDBJ databases">
        <authorList>
            <person name="Kallberg Y."/>
            <person name="Tangrot J."/>
            <person name="Rosling A."/>
        </authorList>
    </citation>
    <scope>NUCLEOTIDE SEQUENCE</scope>
    <source>
        <strain evidence="1">MA461A</strain>
    </source>
</reference>
<dbReference type="Proteomes" id="UP000789920">
    <property type="component" value="Unassembled WGS sequence"/>
</dbReference>